<keyword evidence="3" id="KW-1185">Reference proteome</keyword>
<proteinExistence type="predicted"/>
<dbReference type="Proteomes" id="UP000642829">
    <property type="component" value="Unassembled WGS sequence"/>
</dbReference>
<feature type="chain" id="PRO_5035316010" description="CBM6 domain-containing protein" evidence="1">
    <location>
        <begin position="22"/>
        <end position="164"/>
    </location>
</feature>
<reference evidence="2" key="1">
    <citation type="journal article" date="2014" name="Int. J. Syst. Evol. Microbiol.">
        <title>Complete genome sequence of Corynebacterium casei LMG S-19264T (=DSM 44701T), isolated from a smear-ripened cheese.</title>
        <authorList>
            <consortium name="US DOE Joint Genome Institute (JGI-PGF)"/>
            <person name="Walter F."/>
            <person name="Albersmeier A."/>
            <person name="Kalinowski J."/>
            <person name="Ruckert C."/>
        </authorList>
    </citation>
    <scope>NUCLEOTIDE SEQUENCE</scope>
    <source>
        <strain evidence="2">KCTC 12870</strain>
    </source>
</reference>
<reference evidence="2" key="2">
    <citation type="submission" date="2020-09" db="EMBL/GenBank/DDBJ databases">
        <authorList>
            <person name="Sun Q."/>
            <person name="Kim S."/>
        </authorList>
    </citation>
    <scope>NUCLEOTIDE SEQUENCE</scope>
    <source>
        <strain evidence="2">KCTC 12870</strain>
    </source>
</reference>
<accession>A0A8J3DC62</accession>
<evidence type="ECO:0000313" key="2">
    <source>
        <dbReference type="EMBL" id="GHC01620.1"/>
    </source>
</evidence>
<evidence type="ECO:0008006" key="4">
    <source>
        <dbReference type="Google" id="ProtNLM"/>
    </source>
</evidence>
<gene>
    <name evidence="2" type="ORF">GCM10007047_17710</name>
</gene>
<name>A0A8J3DC62_9BACT</name>
<organism evidence="2 3">
    <name type="scientific">Cerasicoccus arenae</name>
    <dbReference type="NCBI Taxonomy" id="424488"/>
    <lineage>
        <taxon>Bacteria</taxon>
        <taxon>Pseudomonadati</taxon>
        <taxon>Verrucomicrobiota</taxon>
        <taxon>Opitutia</taxon>
        <taxon>Puniceicoccales</taxon>
        <taxon>Cerasicoccaceae</taxon>
        <taxon>Cerasicoccus</taxon>
    </lineage>
</organism>
<protein>
    <recommendedName>
        <fullName evidence="4">CBM6 domain-containing protein</fullName>
    </recommendedName>
</protein>
<dbReference type="RefSeq" id="WP_189514203.1">
    <property type="nucleotide sequence ID" value="NZ_JAENIH010000034.1"/>
</dbReference>
<dbReference type="EMBL" id="BMXG01000009">
    <property type="protein sequence ID" value="GHC01620.1"/>
    <property type="molecule type" value="Genomic_DNA"/>
</dbReference>
<keyword evidence="1" id="KW-0732">Signal</keyword>
<dbReference type="AlphaFoldDB" id="A0A8J3DC62"/>
<feature type="signal peptide" evidence="1">
    <location>
        <begin position="1"/>
        <end position="21"/>
    </location>
</feature>
<sequence>MNKIIKLSLMAALILPVFAQAQAYQKAEAESAYKGDGGSAKQDGQLEVKSVGDATVARVKDSMAQWGYVTYWMGLPTPAGESKIRFRVLKTEEPTARYIIYVKSAEGQQMLGDLVVPADAANDSFVDVDMPVNFSSEWSGIIVKKASGDNLPSPWIDSVSVLLQ</sequence>
<evidence type="ECO:0000313" key="3">
    <source>
        <dbReference type="Proteomes" id="UP000642829"/>
    </source>
</evidence>
<comment type="caution">
    <text evidence="2">The sequence shown here is derived from an EMBL/GenBank/DDBJ whole genome shotgun (WGS) entry which is preliminary data.</text>
</comment>
<evidence type="ECO:0000256" key="1">
    <source>
        <dbReference type="SAM" id="SignalP"/>
    </source>
</evidence>